<dbReference type="InterPro" id="IPR009270">
    <property type="entry name" value="DUF927"/>
</dbReference>
<sequence>MRAPQAMWGVDSEWKHPHKGHIGWVPQRVTWRELINYFDDPYVSPNKNGHMIMFGEVAPAAGKTTIARKKASVKRLNAVVLDLDAGQPEEEIFPPLLKSGLNFVYYTSHSNSKTRTKIDLKALREYVKSPNGVPYNPSLADVKRYLANELKLHPMIVESASIVKVDTIGAFDDKPTKDPLQVELAHSPIHKCRIILPLATEYVIPDEPDEAFAAMNDFKAIVDHLAGELGFWFDSTSGQVGRAFYGARCKSYDRYRAVVGGSSLLVLPACTDEMREAAGFKNQEKRKKALAERQARRSDKQLDGIPDTTKFMRRHADDFDGIGWLNAIDWETRGEVREGKVSIRCPNETQHSDYPNVNDAGCVAINPGSHYKNGAFLITCQHAHCRHFETRDFLTMVCEEVIEATVDSDLPALENFVTEESESSTSAGGKPNRAKLKKLLGKKPFAVNEYDWIEYDEIQKNGKDVKTYPVCRAFDVLDMARDESGEGWSLRIKFDDFDGREHVARIALSDIHKSNSDLRPRLANMGLDIHPLGKGFNALFARLVSVKERSIIVRKPGWRPGRKKFVTPAGVMIGVEDGEGVYLENAFTDQTAGNLDGQLAAWGIALHHGGAHHFIGCLAGVAGALVQFINLGSTPIIALTGTSSHGKTTSMMLAAGGFGYPDILPKGKESRGSLLHSLRSTENAVEYLAERSNGTFCGLDETALFDLKRLESLIFMLASGSGKNRMRTDATERETKSWESFGMISSEHPVAKSVETASGEQARVGFSMRVADINIDGYRPIPEADYIKMRRLLLANYGHVGPAFVKALVESGTRPETIREAIDVKVSALAGEGASPLVQRSAGVFGVLWQVGEMLGKARLLPAAIGDGEIERRIHEIWKRYLASEIAEVLDPVAMAVETLREALYSRIGVDVHSTTENEGRKGRATIAWYVKPDDNTDDAFADVPMLFFVKTGELARLAGGTIDSGALKAELVKRGILKRDSDGKFSHRKVPDVGAVRNYPLNFSATLGDGD</sequence>
<evidence type="ECO:0000313" key="3">
    <source>
        <dbReference type="Proteomes" id="UP000316781"/>
    </source>
</evidence>
<organism evidence="2 3">
    <name type="scientific">Methylosinus sporium</name>
    <dbReference type="NCBI Taxonomy" id="428"/>
    <lineage>
        <taxon>Bacteria</taxon>
        <taxon>Pseudomonadati</taxon>
        <taxon>Pseudomonadota</taxon>
        <taxon>Alphaproteobacteria</taxon>
        <taxon>Hyphomicrobiales</taxon>
        <taxon>Methylocystaceae</taxon>
        <taxon>Methylosinus</taxon>
    </lineage>
</organism>
<dbReference type="Proteomes" id="UP000316781">
    <property type="component" value="Unassembled WGS sequence"/>
</dbReference>
<proteinExistence type="predicted"/>
<reference evidence="2 3" key="1">
    <citation type="submission" date="2019-07" db="EMBL/GenBank/DDBJ databases">
        <title>Ln-dependent methylotrophs.</title>
        <authorList>
            <person name="Tani A."/>
        </authorList>
    </citation>
    <scope>NUCLEOTIDE SEQUENCE [LARGE SCALE GENOMIC DNA]</scope>
    <source>
        <strain evidence="2 3">SM89A</strain>
    </source>
</reference>
<evidence type="ECO:0000313" key="2">
    <source>
        <dbReference type="EMBL" id="TRL25159.1"/>
    </source>
</evidence>
<dbReference type="AlphaFoldDB" id="A0A549SD87"/>
<dbReference type="Pfam" id="PF06048">
    <property type="entry name" value="DUF927"/>
    <property type="match status" value="1"/>
</dbReference>
<name>A0A549SD87_METSR</name>
<protein>
    <submittedName>
        <fullName evidence="2">DUF927 domain-containing protein</fullName>
    </submittedName>
</protein>
<evidence type="ECO:0000259" key="1">
    <source>
        <dbReference type="Pfam" id="PF06048"/>
    </source>
</evidence>
<gene>
    <name evidence="2" type="ORF">FM996_20220</name>
</gene>
<feature type="domain" description="DUF927" evidence="1">
    <location>
        <begin position="453"/>
        <end position="736"/>
    </location>
</feature>
<comment type="caution">
    <text evidence="2">The sequence shown here is derived from an EMBL/GenBank/DDBJ whole genome shotgun (WGS) entry which is preliminary data.</text>
</comment>
<accession>A0A549SD87</accession>
<dbReference type="EMBL" id="VJMF01000104">
    <property type="protein sequence ID" value="TRL25159.1"/>
    <property type="molecule type" value="Genomic_DNA"/>
</dbReference>